<organism evidence="2">
    <name type="scientific">viral metagenome</name>
    <dbReference type="NCBI Taxonomy" id="1070528"/>
    <lineage>
        <taxon>unclassified sequences</taxon>
        <taxon>metagenomes</taxon>
        <taxon>organismal metagenomes</taxon>
    </lineage>
</organism>
<dbReference type="AlphaFoldDB" id="A0A6C0IV77"/>
<evidence type="ECO:0000256" key="1">
    <source>
        <dbReference type="SAM" id="MobiDB-lite"/>
    </source>
</evidence>
<dbReference type="EMBL" id="MN740273">
    <property type="protein sequence ID" value="QHT97191.1"/>
    <property type="molecule type" value="Genomic_DNA"/>
</dbReference>
<sequence length="242" mass="27969">MTNSTNPIEEYKLFKNNLIKLFENIKVLINILKPMFNNGLEISCNLSKKITDIVCNFEDNIDKMYKYIDNKRLNINQIADLQNIVDKNKSNLEVLNQNLKPEKNITNDIKINDLEQSKVNTKILPHNIKIDDVSNEILSKVNIKSLPNNIKADDGSDKILNKVTINRLSNKIDTTSNKILNKGNNQKTSNNSKKKKRKKKKKHQRGGSNLIFEYITDPFSKNIYSIYSKKGLKILEKYIESK</sequence>
<feature type="region of interest" description="Disordered" evidence="1">
    <location>
        <begin position="177"/>
        <end position="205"/>
    </location>
</feature>
<evidence type="ECO:0000313" key="2">
    <source>
        <dbReference type="EMBL" id="QHT97191.1"/>
    </source>
</evidence>
<protein>
    <submittedName>
        <fullName evidence="2">Uncharacterized protein</fullName>
    </submittedName>
</protein>
<feature type="compositionally biased region" description="Low complexity" evidence="1">
    <location>
        <begin position="181"/>
        <end position="191"/>
    </location>
</feature>
<proteinExistence type="predicted"/>
<name>A0A6C0IV77_9ZZZZ</name>
<reference evidence="2" key="1">
    <citation type="journal article" date="2020" name="Nature">
        <title>Giant virus diversity and host interactions through global metagenomics.</title>
        <authorList>
            <person name="Schulz F."/>
            <person name="Roux S."/>
            <person name="Paez-Espino D."/>
            <person name="Jungbluth S."/>
            <person name="Walsh D.A."/>
            <person name="Denef V.J."/>
            <person name="McMahon K.D."/>
            <person name="Konstantinidis K.T."/>
            <person name="Eloe-Fadrosh E.A."/>
            <person name="Kyrpides N.C."/>
            <person name="Woyke T."/>
        </authorList>
    </citation>
    <scope>NUCLEOTIDE SEQUENCE</scope>
    <source>
        <strain evidence="2">GVMAG-M-3300025138-11</strain>
    </source>
</reference>
<accession>A0A6C0IV77</accession>
<feature type="compositionally biased region" description="Basic residues" evidence="1">
    <location>
        <begin position="192"/>
        <end position="205"/>
    </location>
</feature>